<accession>A0A2P8PTH1</accession>
<reference evidence="1 2" key="1">
    <citation type="submission" date="2018-03" db="EMBL/GenBank/DDBJ databases">
        <title>Streptomyces dioscori sp. nov., a novel endophytic actinobacterium isolated from bulbil of Dioscorea bulbifera L.</title>
        <authorList>
            <person name="Zhikuan W."/>
        </authorList>
    </citation>
    <scope>NUCLEOTIDE SEQUENCE [LARGE SCALE GENOMIC DNA]</scope>
    <source>
        <strain evidence="1 2">A217</strain>
    </source>
</reference>
<dbReference type="GO" id="GO:0003824">
    <property type="term" value="F:catalytic activity"/>
    <property type="evidence" value="ECO:0007669"/>
    <property type="project" value="UniProtKB-ARBA"/>
</dbReference>
<dbReference type="PANTHER" id="PTHR43459">
    <property type="entry name" value="ENOYL-COA HYDRATASE"/>
    <property type="match status" value="1"/>
</dbReference>
<organism evidence="1 2">
    <name type="scientific">Streptomyces dioscori</name>
    <dbReference type="NCBI Taxonomy" id="2109333"/>
    <lineage>
        <taxon>Bacteria</taxon>
        <taxon>Bacillati</taxon>
        <taxon>Actinomycetota</taxon>
        <taxon>Actinomycetes</taxon>
        <taxon>Kitasatosporales</taxon>
        <taxon>Streptomycetaceae</taxon>
        <taxon>Streptomyces</taxon>
        <taxon>Streptomyces aurantiacus group</taxon>
    </lineage>
</organism>
<dbReference type="Gene3D" id="3.90.226.10">
    <property type="entry name" value="2-enoyl-CoA Hydratase, Chain A, domain 1"/>
    <property type="match status" value="1"/>
</dbReference>
<dbReference type="OrthoDB" id="9807606at2"/>
<dbReference type="Pfam" id="PF00378">
    <property type="entry name" value="ECH_1"/>
    <property type="match status" value="1"/>
</dbReference>
<dbReference type="Proteomes" id="UP000240429">
    <property type="component" value="Unassembled WGS sequence"/>
</dbReference>
<dbReference type="EMBL" id="PYBJ01000044">
    <property type="protein sequence ID" value="PSM37268.1"/>
    <property type="molecule type" value="Genomic_DNA"/>
</dbReference>
<name>A0A2P8PTH1_9ACTN</name>
<evidence type="ECO:0000313" key="1">
    <source>
        <dbReference type="EMBL" id="PSM37268.1"/>
    </source>
</evidence>
<dbReference type="SUPFAM" id="SSF52096">
    <property type="entry name" value="ClpP/crotonase"/>
    <property type="match status" value="1"/>
</dbReference>
<dbReference type="InterPro" id="IPR029045">
    <property type="entry name" value="ClpP/crotonase-like_dom_sf"/>
</dbReference>
<dbReference type="RefSeq" id="WP_107022412.1">
    <property type="nucleotide sequence ID" value="NZ_KZ679068.1"/>
</dbReference>
<sequence length="255" mass="27860">MSEHIPSYFTAFKNLAMSRSASGVLTLRFHTDEGPATFTGTTHTDFPRALFEIGEDRDNRALVLTGTGDRFMTDIDGASLGDITKPAQWDRTIAEGRRVLQRLVDLEMPVIAAVNGPASVHSEYALLADIVIAADTTVFSDFPHLTFGIVPGDGIQIAWEEALGVNRARYLTLTQGSFTAEQAERWGAVAEVLPLEEVLPRAQQLAEDLAAKPQLLTRYLAVTLRQRISRRMAEGLQLGMALEGLTAADLAYQSN</sequence>
<dbReference type="CDD" id="cd06558">
    <property type="entry name" value="crotonase-like"/>
    <property type="match status" value="1"/>
</dbReference>
<protein>
    <submittedName>
        <fullName evidence="1">Crotonase</fullName>
    </submittedName>
</protein>
<gene>
    <name evidence="1" type="ORF">C6Y14_43160</name>
</gene>
<dbReference type="PANTHER" id="PTHR43459:SF1">
    <property type="entry name" value="EG:BACN32G11.4 PROTEIN"/>
    <property type="match status" value="1"/>
</dbReference>
<dbReference type="InterPro" id="IPR001753">
    <property type="entry name" value="Enoyl-CoA_hydra/iso"/>
</dbReference>
<keyword evidence="2" id="KW-1185">Reference proteome</keyword>
<proteinExistence type="predicted"/>
<comment type="caution">
    <text evidence="1">The sequence shown here is derived from an EMBL/GenBank/DDBJ whole genome shotgun (WGS) entry which is preliminary data.</text>
</comment>
<evidence type="ECO:0000313" key="2">
    <source>
        <dbReference type="Proteomes" id="UP000240429"/>
    </source>
</evidence>
<dbReference type="AlphaFoldDB" id="A0A2P8PTH1"/>